<evidence type="ECO:0000313" key="10">
    <source>
        <dbReference type="Proteomes" id="UP000289857"/>
    </source>
</evidence>
<dbReference type="InterPro" id="IPR018099">
    <property type="entry name" value="Purine_phosphorylase-2_CS"/>
</dbReference>
<dbReference type="Proteomes" id="UP000289857">
    <property type="component" value="Unassembled WGS sequence"/>
</dbReference>
<keyword evidence="10" id="KW-1185">Reference proteome</keyword>
<dbReference type="Pfam" id="PF01048">
    <property type="entry name" value="PNP_UDP_1"/>
    <property type="match status" value="1"/>
</dbReference>
<dbReference type="EMBL" id="SBKN01000004">
    <property type="protein sequence ID" value="RXR22583.1"/>
    <property type="molecule type" value="Genomic_DNA"/>
</dbReference>
<dbReference type="UniPathway" id="UPA00606"/>
<sequence>MWEQVHETVNFIQKSTGFAPEYGIILGSGLGSFTEDIQIEHTLPYSEIPNFPISTVQGHQGALVFGTVGTKKVVAMQGRFHYYEGYDMKQVTFPVRVMKYLGVTKLIVSNASGGVNPAYEVGSIVVIKDHINLMPEHPLRGKNDERFGPRFVNMSEPYSKEMIRQAKEIAIQNQITLHEGVYLGLQGPTFETLSEYRMVKILGADCVGMSTVPEVIVARHMELETFGLSVITDMGDEENIEEVNHEEVLKAAQKAEPHVRLLIRELIKQY</sequence>
<gene>
    <name evidence="9" type="ORF">EQG61_08350</name>
</gene>
<dbReference type="InterPro" id="IPR011268">
    <property type="entry name" value="Purine_phosphorylase"/>
</dbReference>
<evidence type="ECO:0000256" key="1">
    <source>
        <dbReference type="ARBA" id="ARBA00005058"/>
    </source>
</evidence>
<dbReference type="PANTHER" id="PTHR11904">
    <property type="entry name" value="METHYLTHIOADENOSINE/PURINE NUCLEOSIDE PHOSPHORYLASE"/>
    <property type="match status" value="1"/>
</dbReference>
<dbReference type="FunFam" id="3.40.50.1580:FF:000010">
    <property type="entry name" value="Purine nucleoside phosphorylase"/>
    <property type="match status" value="1"/>
</dbReference>
<evidence type="ECO:0000256" key="6">
    <source>
        <dbReference type="ARBA" id="ARBA00022679"/>
    </source>
</evidence>
<protein>
    <recommendedName>
        <fullName evidence="7">Purine nucleoside phosphorylase</fullName>
        <ecNumber evidence="7">2.4.2.1</ecNumber>
    </recommendedName>
    <alternativeName>
        <fullName evidence="7">Inosine-guanosine phosphorylase</fullName>
    </alternativeName>
</protein>
<evidence type="ECO:0000256" key="2">
    <source>
        <dbReference type="ARBA" id="ARBA00006751"/>
    </source>
</evidence>
<dbReference type="PIRSF" id="PIRSF000477">
    <property type="entry name" value="PurNPase"/>
    <property type="match status" value="1"/>
</dbReference>
<evidence type="ECO:0000313" key="9">
    <source>
        <dbReference type="EMBL" id="RXR22583.1"/>
    </source>
</evidence>
<dbReference type="GO" id="GO:0004731">
    <property type="term" value="F:purine-nucleoside phosphorylase activity"/>
    <property type="evidence" value="ECO:0007669"/>
    <property type="project" value="UniProtKB-EC"/>
</dbReference>
<dbReference type="NCBIfam" id="TIGR01697">
    <property type="entry name" value="PNPH-PUNA-XAPA"/>
    <property type="match status" value="1"/>
</dbReference>
<dbReference type="PANTHER" id="PTHR11904:SF9">
    <property type="entry name" value="PURINE NUCLEOSIDE PHOSPHORYLASE-RELATED"/>
    <property type="match status" value="1"/>
</dbReference>
<dbReference type="PROSITE" id="PS01240">
    <property type="entry name" value="PNP_MTAP_2"/>
    <property type="match status" value="1"/>
</dbReference>
<dbReference type="InterPro" id="IPR035994">
    <property type="entry name" value="Nucleoside_phosphorylase_sf"/>
</dbReference>
<name>A0A4Q1K9L2_9FLAO</name>
<comment type="pathway">
    <text evidence="1 7">Purine metabolism; purine nucleoside salvage.</text>
</comment>
<dbReference type="GO" id="GO:0009116">
    <property type="term" value="P:nucleoside metabolic process"/>
    <property type="evidence" value="ECO:0007669"/>
    <property type="project" value="InterPro"/>
</dbReference>
<comment type="caution">
    <text evidence="9">The sequence shown here is derived from an EMBL/GenBank/DDBJ whole genome shotgun (WGS) entry which is preliminary data.</text>
</comment>
<keyword evidence="4" id="KW-0597">Phosphoprotein</keyword>
<dbReference type="OrthoDB" id="1523230at2"/>
<comment type="function">
    <text evidence="7">The purine nucleoside phosphorylases catalyze the phosphorolytic breakdown of the N-glycosidic bond in the beta-(deoxy)ribonucleoside molecules, with the formation of the corresponding free purine bases and pentose-1-phosphate.</text>
</comment>
<keyword evidence="6 7" id="KW-0808">Transferase</keyword>
<dbReference type="GO" id="GO:0005737">
    <property type="term" value="C:cytoplasm"/>
    <property type="evidence" value="ECO:0007669"/>
    <property type="project" value="TreeGrafter"/>
</dbReference>
<evidence type="ECO:0000256" key="3">
    <source>
        <dbReference type="ARBA" id="ARBA00011233"/>
    </source>
</evidence>
<dbReference type="InterPro" id="IPR011270">
    <property type="entry name" value="Pur_Nuc_Pase_Ino/Guo-sp"/>
</dbReference>
<dbReference type="CDD" id="cd09009">
    <property type="entry name" value="PNP-EcPNPII_like"/>
    <property type="match status" value="1"/>
</dbReference>
<evidence type="ECO:0000256" key="5">
    <source>
        <dbReference type="ARBA" id="ARBA00022676"/>
    </source>
</evidence>
<dbReference type="Gene3D" id="3.40.50.1580">
    <property type="entry name" value="Nucleoside phosphorylase domain"/>
    <property type="match status" value="1"/>
</dbReference>
<evidence type="ECO:0000259" key="8">
    <source>
        <dbReference type="Pfam" id="PF01048"/>
    </source>
</evidence>
<reference evidence="10" key="1">
    <citation type="submission" date="2019-01" db="EMBL/GenBank/DDBJ databases">
        <title>Cytophagaceae bacterium strain CAR-16.</title>
        <authorList>
            <person name="Chen W.-M."/>
        </authorList>
    </citation>
    <scope>NUCLEOTIDE SEQUENCE [LARGE SCALE GENOMIC DNA]</scope>
    <source>
        <strain evidence="10">WWJ-16</strain>
    </source>
</reference>
<dbReference type="InterPro" id="IPR000845">
    <property type="entry name" value="Nucleoside_phosphorylase_d"/>
</dbReference>
<dbReference type="EC" id="2.4.2.1" evidence="7"/>
<dbReference type="NCBIfam" id="NF006054">
    <property type="entry name" value="PRK08202.1"/>
    <property type="match status" value="1"/>
</dbReference>
<feature type="domain" description="Nucleoside phosphorylase" evidence="8">
    <location>
        <begin position="22"/>
        <end position="268"/>
    </location>
</feature>
<organism evidence="9 10">
    <name type="scientific">Flavobacterium stagni</name>
    <dbReference type="NCBI Taxonomy" id="2506421"/>
    <lineage>
        <taxon>Bacteria</taxon>
        <taxon>Pseudomonadati</taxon>
        <taxon>Bacteroidota</taxon>
        <taxon>Flavobacteriia</taxon>
        <taxon>Flavobacteriales</taxon>
        <taxon>Flavobacteriaceae</taxon>
        <taxon>Flavobacterium</taxon>
    </lineage>
</organism>
<comment type="subunit">
    <text evidence="3">Homotrimer.</text>
</comment>
<accession>A0A4Q1K9L2</accession>
<evidence type="ECO:0000256" key="4">
    <source>
        <dbReference type="ARBA" id="ARBA00022553"/>
    </source>
</evidence>
<dbReference type="NCBIfam" id="TIGR01700">
    <property type="entry name" value="PNPH"/>
    <property type="match status" value="1"/>
</dbReference>
<evidence type="ECO:0000256" key="7">
    <source>
        <dbReference type="PIRNR" id="PIRNR000477"/>
    </source>
</evidence>
<dbReference type="AlphaFoldDB" id="A0A4Q1K9L2"/>
<keyword evidence="5 7" id="KW-0328">Glycosyltransferase</keyword>
<dbReference type="RefSeq" id="WP_129461468.1">
    <property type="nucleotide sequence ID" value="NZ_SBKN01000004.1"/>
</dbReference>
<dbReference type="SUPFAM" id="SSF53167">
    <property type="entry name" value="Purine and uridine phosphorylases"/>
    <property type="match status" value="1"/>
</dbReference>
<proteinExistence type="inferred from homology"/>
<comment type="similarity">
    <text evidence="2 7">Belongs to the PNP/MTAP phosphorylase family.</text>
</comment>